<gene>
    <name evidence="6" type="ORF">NQ318_023540</name>
</gene>
<dbReference type="Pfam" id="PF05225">
    <property type="entry name" value="HTH_psq"/>
    <property type="match status" value="1"/>
</dbReference>
<dbReference type="SMART" id="SM00674">
    <property type="entry name" value="CENPB"/>
    <property type="match status" value="1"/>
</dbReference>
<organism evidence="6 7">
    <name type="scientific">Aromia moschata</name>
    <dbReference type="NCBI Taxonomy" id="1265417"/>
    <lineage>
        <taxon>Eukaryota</taxon>
        <taxon>Metazoa</taxon>
        <taxon>Ecdysozoa</taxon>
        <taxon>Arthropoda</taxon>
        <taxon>Hexapoda</taxon>
        <taxon>Insecta</taxon>
        <taxon>Pterygota</taxon>
        <taxon>Neoptera</taxon>
        <taxon>Endopterygota</taxon>
        <taxon>Coleoptera</taxon>
        <taxon>Polyphaga</taxon>
        <taxon>Cucujiformia</taxon>
        <taxon>Chrysomeloidea</taxon>
        <taxon>Cerambycidae</taxon>
        <taxon>Cerambycinae</taxon>
        <taxon>Callichromatini</taxon>
        <taxon>Aromia</taxon>
    </lineage>
</organism>
<dbReference type="SUPFAM" id="SSF57903">
    <property type="entry name" value="FYVE/PHD zinc finger"/>
    <property type="match status" value="1"/>
</dbReference>
<dbReference type="GO" id="GO:0003677">
    <property type="term" value="F:DNA binding"/>
    <property type="evidence" value="ECO:0007669"/>
    <property type="project" value="UniProtKB-KW"/>
</dbReference>
<proteinExistence type="predicted"/>
<dbReference type="InterPro" id="IPR013083">
    <property type="entry name" value="Znf_RING/FYVE/PHD"/>
</dbReference>
<dbReference type="InterPro" id="IPR004875">
    <property type="entry name" value="DDE_SF_endonuclease_dom"/>
</dbReference>
<sequence length="719" mass="80737">MFTYSQDALRRALIQIQENGMGVREASREFAVPKTTLQDRLKGKVPEIPMKTGPPPRPRLTVTGENEIVQWLINIAKCGFPIRKIDLISTVQNILKECGKETLFKDGKPGQKWYLNFLKRHPEISLREAETITKARALITEESIRLWFKNLRMYLIQNNCIDILDDPSRIFNGDESGFPLCPKTGKVLGPRGYKNLYKIKTGSDKDNITTAEGDSRKHAAVVGADLEENLRADGCGLMYFSNISPMTSINGHRSHMSLPLSEFCAANKIILYALPPNTTHMLQPADVSVFRPLKQQWKNTIAQWQSKPENVNRSVTKVNFCPIFNEALQSSDMTIAIKNGFKRCGLFPFDPNNVDYTKCVKNTLEQQHAINSRVAENEVIFTHADFRVAEQIIKKIGSNLEAYAINPEVILNEIKFFEDEQMQHSTVSVETFVADAEHAASNISVDPIMDISVIQDVLNEPEIQPVDLDSHLVEPNAAAEPVTAEETTIDSAEPVVDVPEDITTNEHERQTSPASILTESNFSPKTVTVDKPAIYSKEITIVLTKGVINEHLENVSTASTNLAIPYSSPKTTEVEETVPISVTNGVVQSAEETASCSNAHNNEREPLLSLQGAFKQHLVFPAAQDKKKEAKEKLPSAISGEAWREYYAKKENEAKRKLNEKQKRKEERGVKEISDAEEEAERNIGCDFCPRWFHLKCCTELKDLPYSVAAERDYKCDIC</sequence>
<dbReference type="Proteomes" id="UP001162162">
    <property type="component" value="Unassembled WGS sequence"/>
</dbReference>
<evidence type="ECO:0000313" key="6">
    <source>
        <dbReference type="EMBL" id="KAJ8953423.1"/>
    </source>
</evidence>
<dbReference type="CDD" id="cd15517">
    <property type="entry name" value="PHD_TCF19_like"/>
    <property type="match status" value="1"/>
</dbReference>
<dbReference type="PROSITE" id="PS51253">
    <property type="entry name" value="HTH_CENPB"/>
    <property type="match status" value="1"/>
</dbReference>
<dbReference type="PANTHER" id="PTHR19303">
    <property type="entry name" value="TRANSPOSON"/>
    <property type="match status" value="1"/>
</dbReference>
<reference evidence="6" key="1">
    <citation type="journal article" date="2023" name="Insect Mol. Biol.">
        <title>Genome sequencing provides insights into the evolution of gene families encoding plant cell wall-degrading enzymes in longhorned beetles.</title>
        <authorList>
            <person name="Shin N.R."/>
            <person name="Okamura Y."/>
            <person name="Kirsch R."/>
            <person name="Pauchet Y."/>
        </authorList>
    </citation>
    <scope>NUCLEOTIDE SEQUENCE</scope>
    <source>
        <strain evidence="6">AMC_N1</strain>
    </source>
</reference>
<accession>A0AAV8YQZ8</accession>
<dbReference type="Gene3D" id="3.30.40.10">
    <property type="entry name" value="Zinc/RING finger domain, C3HC4 (zinc finger)"/>
    <property type="match status" value="1"/>
</dbReference>
<dbReference type="Gene3D" id="1.10.10.60">
    <property type="entry name" value="Homeodomain-like"/>
    <property type="match status" value="1"/>
</dbReference>
<comment type="subcellular location">
    <subcellularLocation>
        <location evidence="1">Nucleus</location>
    </subcellularLocation>
</comment>
<protein>
    <recommendedName>
        <fullName evidence="5">HTH CENPB-type domain-containing protein</fullName>
    </recommendedName>
</protein>
<feature type="region of interest" description="Disordered" evidence="4">
    <location>
        <begin position="654"/>
        <end position="674"/>
    </location>
</feature>
<dbReference type="InterPro" id="IPR007889">
    <property type="entry name" value="HTH_Psq"/>
</dbReference>
<dbReference type="InterPro" id="IPR009057">
    <property type="entry name" value="Homeodomain-like_sf"/>
</dbReference>
<keyword evidence="3" id="KW-0539">Nucleus</keyword>
<dbReference type="PANTHER" id="PTHR19303:SF74">
    <property type="entry name" value="POGO TRANSPOSABLE ELEMENT WITH KRAB DOMAIN"/>
    <property type="match status" value="1"/>
</dbReference>
<name>A0AAV8YQZ8_9CUCU</name>
<dbReference type="Pfam" id="PF03184">
    <property type="entry name" value="DDE_1"/>
    <property type="match status" value="1"/>
</dbReference>
<dbReference type="InterPro" id="IPR011011">
    <property type="entry name" value="Znf_FYVE_PHD"/>
</dbReference>
<comment type="caution">
    <text evidence="6">The sequence shown here is derived from an EMBL/GenBank/DDBJ whole genome shotgun (WGS) entry which is preliminary data.</text>
</comment>
<dbReference type="InterPro" id="IPR050863">
    <property type="entry name" value="CenT-Element_Derived"/>
</dbReference>
<keyword evidence="2" id="KW-0238">DNA-binding</keyword>
<evidence type="ECO:0000256" key="4">
    <source>
        <dbReference type="SAM" id="MobiDB-lite"/>
    </source>
</evidence>
<dbReference type="AlphaFoldDB" id="A0AAV8YQZ8"/>
<dbReference type="InterPro" id="IPR006600">
    <property type="entry name" value="HTH_CenpB_DNA-bd_dom"/>
</dbReference>
<evidence type="ECO:0000256" key="2">
    <source>
        <dbReference type="ARBA" id="ARBA00023125"/>
    </source>
</evidence>
<evidence type="ECO:0000313" key="7">
    <source>
        <dbReference type="Proteomes" id="UP001162162"/>
    </source>
</evidence>
<dbReference type="GO" id="GO:0005634">
    <property type="term" value="C:nucleus"/>
    <property type="evidence" value="ECO:0007669"/>
    <property type="project" value="UniProtKB-SubCell"/>
</dbReference>
<dbReference type="SUPFAM" id="SSF46689">
    <property type="entry name" value="Homeodomain-like"/>
    <property type="match status" value="1"/>
</dbReference>
<keyword evidence="7" id="KW-1185">Reference proteome</keyword>
<dbReference type="EMBL" id="JAPWTK010000056">
    <property type="protein sequence ID" value="KAJ8953423.1"/>
    <property type="molecule type" value="Genomic_DNA"/>
</dbReference>
<evidence type="ECO:0000256" key="3">
    <source>
        <dbReference type="ARBA" id="ARBA00023242"/>
    </source>
</evidence>
<feature type="domain" description="HTH CENPB-type" evidence="5">
    <location>
        <begin position="52"/>
        <end position="127"/>
    </location>
</feature>
<evidence type="ECO:0000256" key="1">
    <source>
        <dbReference type="ARBA" id="ARBA00004123"/>
    </source>
</evidence>
<evidence type="ECO:0000259" key="5">
    <source>
        <dbReference type="PROSITE" id="PS51253"/>
    </source>
</evidence>